<dbReference type="STRING" id="1123024.GCA_000423625_00985"/>
<gene>
    <name evidence="2" type="ORF">PA7_02020</name>
</gene>
<keyword evidence="3" id="KW-1185">Reference proteome</keyword>
<feature type="transmembrane region" description="Helical" evidence="1">
    <location>
        <begin position="45"/>
        <end position="66"/>
    </location>
</feature>
<accession>A0A511CUW6</accession>
<dbReference type="Proteomes" id="UP000321328">
    <property type="component" value="Unassembled WGS sequence"/>
</dbReference>
<dbReference type="RefSeq" id="WP_028929101.1">
    <property type="nucleotide sequence ID" value="NZ_AUII01000003.1"/>
</dbReference>
<dbReference type="AlphaFoldDB" id="A0A511CUW6"/>
<dbReference type="PROSITE" id="PS51257">
    <property type="entry name" value="PROKAR_LIPOPROTEIN"/>
    <property type="match status" value="1"/>
</dbReference>
<comment type="caution">
    <text evidence="2">The sequence shown here is derived from an EMBL/GenBank/DDBJ whole genome shotgun (WGS) entry which is preliminary data.</text>
</comment>
<dbReference type="EMBL" id="BJVI01000001">
    <property type="protein sequence ID" value="GEL16365.1"/>
    <property type="molecule type" value="Genomic_DNA"/>
</dbReference>
<sequence length="158" mass="15952">MRVSAGNVRAQLPFALIGIACVIAGGLVAAVTASAPSQQASWASAYLVLVGGVAQVGLGIGQAVFAPGTSTRLVAAQVIGWNGGNAAVLLGTLLGILALVDVGGGLLVVTLALFVHSVRGAAPRRTGLDRWLLRGYRLLVLIVLVSVPVGLLLARLRS</sequence>
<keyword evidence="1" id="KW-1133">Transmembrane helix</keyword>
<name>A0A511CUW6_9PSEU</name>
<organism evidence="2 3">
    <name type="scientific">Pseudonocardia asaccharolytica DSM 44247 = NBRC 16224</name>
    <dbReference type="NCBI Taxonomy" id="1123024"/>
    <lineage>
        <taxon>Bacteria</taxon>
        <taxon>Bacillati</taxon>
        <taxon>Actinomycetota</taxon>
        <taxon>Actinomycetes</taxon>
        <taxon>Pseudonocardiales</taxon>
        <taxon>Pseudonocardiaceae</taxon>
        <taxon>Pseudonocardia</taxon>
    </lineage>
</organism>
<feature type="transmembrane region" description="Helical" evidence="1">
    <location>
        <begin position="12"/>
        <end position="33"/>
    </location>
</feature>
<feature type="transmembrane region" description="Helical" evidence="1">
    <location>
        <begin position="136"/>
        <end position="156"/>
    </location>
</feature>
<proteinExistence type="predicted"/>
<evidence type="ECO:0000256" key="1">
    <source>
        <dbReference type="SAM" id="Phobius"/>
    </source>
</evidence>
<keyword evidence="1" id="KW-0812">Transmembrane</keyword>
<protein>
    <submittedName>
        <fullName evidence="2">Uncharacterized protein</fullName>
    </submittedName>
</protein>
<evidence type="ECO:0000313" key="2">
    <source>
        <dbReference type="EMBL" id="GEL16365.1"/>
    </source>
</evidence>
<feature type="transmembrane region" description="Helical" evidence="1">
    <location>
        <begin position="86"/>
        <end position="115"/>
    </location>
</feature>
<evidence type="ECO:0000313" key="3">
    <source>
        <dbReference type="Proteomes" id="UP000321328"/>
    </source>
</evidence>
<reference evidence="2 3" key="1">
    <citation type="submission" date="2019-07" db="EMBL/GenBank/DDBJ databases">
        <title>Whole genome shotgun sequence of Pseudonocardia asaccharolytica NBRC 16224.</title>
        <authorList>
            <person name="Hosoyama A."/>
            <person name="Uohara A."/>
            <person name="Ohji S."/>
            <person name="Ichikawa N."/>
        </authorList>
    </citation>
    <scope>NUCLEOTIDE SEQUENCE [LARGE SCALE GENOMIC DNA]</scope>
    <source>
        <strain evidence="2 3">NBRC 16224</strain>
    </source>
</reference>
<keyword evidence="1" id="KW-0472">Membrane</keyword>